<accession>A0A9D1UTJ6</accession>
<keyword evidence="3" id="KW-0645">Protease</keyword>
<dbReference type="PANTHER" id="PTHR11733">
    <property type="entry name" value="ZINC METALLOPROTEASE FAMILY M13 NEPRILYSIN-RELATED"/>
    <property type="match status" value="1"/>
</dbReference>
<dbReference type="Pfam" id="PF01431">
    <property type="entry name" value="Peptidase_M13"/>
    <property type="match status" value="1"/>
</dbReference>
<dbReference type="PRINTS" id="PR00786">
    <property type="entry name" value="NEPRILYSIN"/>
</dbReference>
<dbReference type="EMBL" id="DXGD01000308">
    <property type="protein sequence ID" value="HIX00135.1"/>
    <property type="molecule type" value="Genomic_DNA"/>
</dbReference>
<organism evidence="11 12">
    <name type="scientific">Candidatus Nesterenkonia stercoripullorum</name>
    <dbReference type="NCBI Taxonomy" id="2838701"/>
    <lineage>
        <taxon>Bacteria</taxon>
        <taxon>Bacillati</taxon>
        <taxon>Actinomycetota</taxon>
        <taxon>Actinomycetes</taxon>
        <taxon>Micrococcales</taxon>
        <taxon>Micrococcaceae</taxon>
        <taxon>Nesterenkonia</taxon>
    </lineage>
</organism>
<dbReference type="SUPFAM" id="SSF55486">
    <property type="entry name" value="Metalloproteases ('zincins'), catalytic domain"/>
    <property type="match status" value="1"/>
</dbReference>
<comment type="similarity">
    <text evidence="2">Belongs to the peptidase M13 family.</text>
</comment>
<keyword evidence="7" id="KW-0482">Metalloprotease</keyword>
<dbReference type="Proteomes" id="UP000824151">
    <property type="component" value="Unassembled WGS sequence"/>
</dbReference>
<name>A0A9D1UTJ6_9MICC</name>
<proteinExistence type="inferred from homology"/>
<evidence type="ECO:0000256" key="7">
    <source>
        <dbReference type="ARBA" id="ARBA00023049"/>
    </source>
</evidence>
<keyword evidence="4" id="KW-0479">Metal-binding</keyword>
<protein>
    <submittedName>
        <fullName evidence="11">Peptidase M13</fullName>
    </submittedName>
</protein>
<evidence type="ECO:0000313" key="11">
    <source>
        <dbReference type="EMBL" id="HIX00135.1"/>
    </source>
</evidence>
<dbReference type="GO" id="GO:0004222">
    <property type="term" value="F:metalloendopeptidase activity"/>
    <property type="evidence" value="ECO:0007669"/>
    <property type="project" value="InterPro"/>
</dbReference>
<evidence type="ECO:0000256" key="3">
    <source>
        <dbReference type="ARBA" id="ARBA00022670"/>
    </source>
</evidence>
<dbReference type="InterPro" id="IPR024079">
    <property type="entry name" value="MetalloPept_cat_dom_sf"/>
</dbReference>
<dbReference type="PANTHER" id="PTHR11733:SF167">
    <property type="entry name" value="FI17812P1-RELATED"/>
    <property type="match status" value="1"/>
</dbReference>
<dbReference type="GO" id="GO:0005886">
    <property type="term" value="C:plasma membrane"/>
    <property type="evidence" value="ECO:0007669"/>
    <property type="project" value="TreeGrafter"/>
</dbReference>
<evidence type="ECO:0000256" key="2">
    <source>
        <dbReference type="ARBA" id="ARBA00007357"/>
    </source>
</evidence>
<evidence type="ECO:0000259" key="9">
    <source>
        <dbReference type="Pfam" id="PF01431"/>
    </source>
</evidence>
<feature type="domain" description="Peptidase M13 N-terminal" evidence="10">
    <location>
        <begin position="23"/>
        <end position="420"/>
    </location>
</feature>
<evidence type="ECO:0000256" key="6">
    <source>
        <dbReference type="ARBA" id="ARBA00022833"/>
    </source>
</evidence>
<dbReference type="InterPro" id="IPR018497">
    <property type="entry name" value="Peptidase_M13_C"/>
</dbReference>
<dbReference type="AlphaFoldDB" id="A0A9D1UTJ6"/>
<comment type="cofactor">
    <cofactor evidence="1">
        <name>Zn(2+)</name>
        <dbReference type="ChEBI" id="CHEBI:29105"/>
    </cofactor>
</comment>
<evidence type="ECO:0000313" key="12">
    <source>
        <dbReference type="Proteomes" id="UP000824151"/>
    </source>
</evidence>
<feature type="region of interest" description="Disordered" evidence="8">
    <location>
        <begin position="73"/>
        <end position="98"/>
    </location>
</feature>
<reference evidence="11" key="2">
    <citation type="submission" date="2021-04" db="EMBL/GenBank/DDBJ databases">
        <authorList>
            <person name="Gilroy R."/>
        </authorList>
    </citation>
    <scope>NUCLEOTIDE SEQUENCE</scope>
    <source>
        <strain evidence="11">ChiHejej3B27-3195</strain>
    </source>
</reference>
<dbReference type="CDD" id="cd08662">
    <property type="entry name" value="M13"/>
    <property type="match status" value="1"/>
</dbReference>
<keyword evidence="5" id="KW-0378">Hydrolase</keyword>
<gene>
    <name evidence="11" type="ORF">H9871_08320</name>
</gene>
<comment type="caution">
    <text evidence="11">The sequence shown here is derived from an EMBL/GenBank/DDBJ whole genome shotgun (WGS) entry which is preliminary data.</text>
</comment>
<dbReference type="InterPro" id="IPR000718">
    <property type="entry name" value="Peptidase_M13"/>
</dbReference>
<reference evidence="11" key="1">
    <citation type="journal article" date="2021" name="PeerJ">
        <title>Extensive microbial diversity within the chicken gut microbiome revealed by metagenomics and culture.</title>
        <authorList>
            <person name="Gilroy R."/>
            <person name="Ravi A."/>
            <person name="Getino M."/>
            <person name="Pursley I."/>
            <person name="Horton D.L."/>
            <person name="Alikhan N.F."/>
            <person name="Baker D."/>
            <person name="Gharbi K."/>
            <person name="Hall N."/>
            <person name="Watson M."/>
            <person name="Adriaenssens E.M."/>
            <person name="Foster-Nyarko E."/>
            <person name="Jarju S."/>
            <person name="Secka A."/>
            <person name="Antonio M."/>
            <person name="Oren A."/>
            <person name="Chaudhuri R.R."/>
            <person name="La Ragione R."/>
            <person name="Hildebrand F."/>
            <person name="Pallen M.J."/>
        </authorList>
    </citation>
    <scope>NUCLEOTIDE SEQUENCE</scope>
    <source>
        <strain evidence="11">ChiHejej3B27-3195</strain>
    </source>
</reference>
<feature type="region of interest" description="Disordered" evidence="8">
    <location>
        <begin position="1"/>
        <end position="26"/>
    </location>
</feature>
<feature type="domain" description="Peptidase M13 C-terminal" evidence="9">
    <location>
        <begin position="472"/>
        <end position="690"/>
    </location>
</feature>
<dbReference type="InterPro" id="IPR008753">
    <property type="entry name" value="Peptidase_M13_N"/>
</dbReference>
<dbReference type="Pfam" id="PF05649">
    <property type="entry name" value="Peptidase_M13_N"/>
    <property type="match status" value="1"/>
</dbReference>
<evidence type="ECO:0000259" key="10">
    <source>
        <dbReference type="Pfam" id="PF05649"/>
    </source>
</evidence>
<evidence type="ECO:0000256" key="1">
    <source>
        <dbReference type="ARBA" id="ARBA00001947"/>
    </source>
</evidence>
<sequence length="693" mass="76479">MTQPQNSVPADETFPHVDPAVRPQDDLQRHVNGSWLSTAEIPPDLDAYGSFHELRDKAEADVRAILDSAAEGDISSNGSAGTLDSEADRDPAGQKSSAADIARRVGTFYAAFMDAERAQARRLEPIEPMLTAIDQLDSAAGLVELSARWQRDGVDGLFAAGAMHDAGDPTRMLWHIVQGGIGLPDESYYRDEGLAEILVKYREHLGTLLYLGGVEDAQAAADAVVDLETRIAGLHWDNVTTRDAQKRYNLTSGDDVVELMPLVTSAFAGWGLQPRHTAEIVLAQPDVLPGMQRALEEVPLETWKMWLRVQVLRWAAPLLHDELVHEHFAFYSATLSGAQQLKDRWKRGVALTNAHLGEDVAQLYVARHYPEEARAAMDELIDALIEAYRRSIADLEWMSVQTREQALTKLEAFRPMVGYPNRWIDYSSVEVDPADVVGNVRRAAEFEWERDLAKLDEGPDPEEWHMTPQTVNAYYSPLENVICFPAAILQPPFFAADRDMAANFGAIGAVIGHEIGHGFDDQGSRYGADGSLTNWWTEEDRAAFEARTAKLVDQYSALAPSMAPEYPVNGELTLGENIGDLGGLGIAHQAYALWSAAQDQGVAISAAELPAPAEDAGAADLSGDQRFFFSWAQAWRNLTRRERAITLISIDPHAPAEFRANQVVKNLDAFHSAFGTQRGDQMYLEPAERVTIW</sequence>
<dbReference type="InterPro" id="IPR042089">
    <property type="entry name" value="Peptidase_M13_dom_2"/>
</dbReference>
<keyword evidence="6" id="KW-0862">Zinc</keyword>
<evidence type="ECO:0000256" key="8">
    <source>
        <dbReference type="SAM" id="MobiDB-lite"/>
    </source>
</evidence>
<dbReference type="Gene3D" id="3.40.390.10">
    <property type="entry name" value="Collagenase (Catalytic Domain)"/>
    <property type="match status" value="1"/>
</dbReference>
<dbReference type="Gene3D" id="1.10.1380.10">
    <property type="entry name" value="Neutral endopeptidase , domain2"/>
    <property type="match status" value="1"/>
</dbReference>
<evidence type="ECO:0000256" key="5">
    <source>
        <dbReference type="ARBA" id="ARBA00022801"/>
    </source>
</evidence>
<dbReference type="GO" id="GO:0046872">
    <property type="term" value="F:metal ion binding"/>
    <property type="evidence" value="ECO:0007669"/>
    <property type="project" value="UniProtKB-KW"/>
</dbReference>
<evidence type="ECO:0000256" key="4">
    <source>
        <dbReference type="ARBA" id="ARBA00022723"/>
    </source>
</evidence>
<dbReference type="GO" id="GO:0016485">
    <property type="term" value="P:protein processing"/>
    <property type="evidence" value="ECO:0007669"/>
    <property type="project" value="TreeGrafter"/>
</dbReference>
<dbReference type="PROSITE" id="PS51885">
    <property type="entry name" value="NEPRILYSIN"/>
    <property type="match status" value="1"/>
</dbReference>